<reference evidence="2" key="1">
    <citation type="submission" date="2018-02" db="EMBL/GenBank/DDBJ databases">
        <title>Rhizophora mucronata_Transcriptome.</title>
        <authorList>
            <person name="Meera S.P."/>
            <person name="Sreeshan A."/>
            <person name="Augustine A."/>
        </authorList>
    </citation>
    <scope>NUCLEOTIDE SEQUENCE</scope>
    <source>
        <tissue evidence="2">Leaf</tissue>
    </source>
</reference>
<accession>A0A2P2Q2Z4</accession>
<dbReference type="EMBL" id="GGEC01080886">
    <property type="protein sequence ID" value="MBX61370.1"/>
    <property type="molecule type" value="Transcribed_RNA"/>
</dbReference>
<dbReference type="AlphaFoldDB" id="A0A2P2Q2Z4"/>
<name>A0A2P2Q2Z4_RHIMU</name>
<protein>
    <submittedName>
        <fullName evidence="2">Uncharacterized protein LOC105649017 isoform X1</fullName>
    </submittedName>
</protein>
<feature type="compositionally biased region" description="Low complexity" evidence="1">
    <location>
        <begin position="20"/>
        <end position="30"/>
    </location>
</feature>
<proteinExistence type="predicted"/>
<sequence>MNLTNFEALSTLLLPNWSSSPPLSAPSPTLSQPPPVPVQFTGRFRPPSPKWPSPLWLLLPGLAFPPRSIVCGLNWKNNQDPLFLMELT</sequence>
<evidence type="ECO:0000256" key="1">
    <source>
        <dbReference type="SAM" id="MobiDB-lite"/>
    </source>
</evidence>
<feature type="region of interest" description="Disordered" evidence="1">
    <location>
        <begin position="20"/>
        <end position="43"/>
    </location>
</feature>
<evidence type="ECO:0000313" key="2">
    <source>
        <dbReference type="EMBL" id="MBX61370.1"/>
    </source>
</evidence>
<organism evidence="2">
    <name type="scientific">Rhizophora mucronata</name>
    <name type="common">Asiatic mangrove</name>
    <dbReference type="NCBI Taxonomy" id="61149"/>
    <lineage>
        <taxon>Eukaryota</taxon>
        <taxon>Viridiplantae</taxon>
        <taxon>Streptophyta</taxon>
        <taxon>Embryophyta</taxon>
        <taxon>Tracheophyta</taxon>
        <taxon>Spermatophyta</taxon>
        <taxon>Magnoliopsida</taxon>
        <taxon>eudicotyledons</taxon>
        <taxon>Gunneridae</taxon>
        <taxon>Pentapetalae</taxon>
        <taxon>rosids</taxon>
        <taxon>fabids</taxon>
        <taxon>Malpighiales</taxon>
        <taxon>Rhizophoraceae</taxon>
        <taxon>Rhizophora</taxon>
    </lineage>
</organism>